<dbReference type="EMBL" id="JACIEQ010000001">
    <property type="protein sequence ID" value="MBB4021514.1"/>
    <property type="molecule type" value="Genomic_DNA"/>
</dbReference>
<organism evidence="5 6">
    <name type="scientific">Actibacterium naphthalenivorans</name>
    <dbReference type="NCBI Taxonomy" id="1614693"/>
    <lineage>
        <taxon>Bacteria</taxon>
        <taxon>Pseudomonadati</taxon>
        <taxon>Pseudomonadota</taxon>
        <taxon>Alphaproteobacteria</taxon>
        <taxon>Rhodobacterales</taxon>
        <taxon>Roseobacteraceae</taxon>
        <taxon>Actibacterium</taxon>
    </lineage>
</organism>
<feature type="domain" description="Polysaccharide export protein N-terminal" evidence="3">
    <location>
        <begin position="19"/>
        <end position="94"/>
    </location>
</feature>
<dbReference type="RefSeq" id="WP_037203632.1">
    <property type="nucleotide sequence ID" value="NZ_JACIEQ010000001.1"/>
</dbReference>
<dbReference type="InterPro" id="IPR019554">
    <property type="entry name" value="Soluble_ligand-bd"/>
</dbReference>
<gene>
    <name evidence="5" type="ORF">GGR17_001305</name>
</gene>
<keyword evidence="1 2" id="KW-0732">Signal</keyword>
<feature type="domain" description="Soluble ligand binding" evidence="4">
    <location>
        <begin position="111"/>
        <end position="161"/>
    </location>
</feature>
<dbReference type="Pfam" id="PF02563">
    <property type="entry name" value="Poly_export"/>
    <property type="match status" value="1"/>
</dbReference>
<keyword evidence="6" id="KW-1185">Reference proteome</keyword>
<sequence length="199" mass="20954">MKRFAFLFLSLFVATSAAAANGNYLIQPGDTIRIEVLEDATLNRTALVLPDGKISFPFAGTVTAAGRTLSQVERAVTAGIASNFASEPTVYVSVANLAPAAAVTALTTVNIYVLGEINGPGLVQVEPGTTLLQALAQTGGFTKFAATKRVQLRRRDPNTGAEKVYKINYRALSQGAAVGGNVVLAEGDVILVPERRLFE</sequence>
<reference evidence="5" key="1">
    <citation type="submission" date="2020-08" db="EMBL/GenBank/DDBJ databases">
        <title>Genomic Encyclopedia of Type Strains, Phase IV (KMG-IV): sequencing the most valuable type-strain genomes for metagenomic binning, comparative biology and taxonomic classification.</title>
        <authorList>
            <person name="Goeker M."/>
        </authorList>
    </citation>
    <scope>NUCLEOTIDE SEQUENCE [LARGE SCALE GENOMIC DNA]</scope>
    <source>
        <strain evidence="5">DSM 105040</strain>
    </source>
</reference>
<dbReference type="GO" id="GO:0015159">
    <property type="term" value="F:polysaccharide transmembrane transporter activity"/>
    <property type="evidence" value="ECO:0007669"/>
    <property type="project" value="InterPro"/>
</dbReference>
<evidence type="ECO:0000313" key="6">
    <source>
        <dbReference type="Proteomes" id="UP000585681"/>
    </source>
</evidence>
<feature type="chain" id="PRO_5032516099" evidence="2">
    <location>
        <begin position="20"/>
        <end position="199"/>
    </location>
</feature>
<dbReference type="InterPro" id="IPR003715">
    <property type="entry name" value="Poly_export_N"/>
</dbReference>
<protein>
    <submittedName>
        <fullName evidence="5">Polysaccharide export outer membrane protein</fullName>
    </submittedName>
</protein>
<dbReference type="Pfam" id="PF10531">
    <property type="entry name" value="SLBB"/>
    <property type="match status" value="1"/>
</dbReference>
<evidence type="ECO:0000256" key="2">
    <source>
        <dbReference type="SAM" id="SignalP"/>
    </source>
</evidence>
<evidence type="ECO:0000259" key="4">
    <source>
        <dbReference type="Pfam" id="PF10531"/>
    </source>
</evidence>
<dbReference type="PANTHER" id="PTHR33619:SF3">
    <property type="entry name" value="POLYSACCHARIDE EXPORT PROTEIN GFCE-RELATED"/>
    <property type="match status" value="1"/>
</dbReference>
<proteinExistence type="predicted"/>
<dbReference type="AlphaFoldDB" id="A0A840C6K6"/>
<comment type="caution">
    <text evidence="5">The sequence shown here is derived from an EMBL/GenBank/DDBJ whole genome shotgun (WGS) entry which is preliminary data.</text>
</comment>
<evidence type="ECO:0000256" key="1">
    <source>
        <dbReference type="ARBA" id="ARBA00022729"/>
    </source>
</evidence>
<feature type="signal peptide" evidence="2">
    <location>
        <begin position="1"/>
        <end position="19"/>
    </location>
</feature>
<dbReference type="InterPro" id="IPR049712">
    <property type="entry name" value="Poly_export"/>
</dbReference>
<dbReference type="Gene3D" id="3.10.560.10">
    <property type="entry name" value="Outer membrane lipoprotein wza domain like"/>
    <property type="match status" value="1"/>
</dbReference>
<evidence type="ECO:0000313" key="5">
    <source>
        <dbReference type="EMBL" id="MBB4021514.1"/>
    </source>
</evidence>
<dbReference type="Proteomes" id="UP000585681">
    <property type="component" value="Unassembled WGS sequence"/>
</dbReference>
<dbReference type="PANTHER" id="PTHR33619">
    <property type="entry name" value="POLYSACCHARIDE EXPORT PROTEIN GFCE-RELATED"/>
    <property type="match status" value="1"/>
</dbReference>
<evidence type="ECO:0000259" key="3">
    <source>
        <dbReference type="Pfam" id="PF02563"/>
    </source>
</evidence>
<dbReference type="Gene3D" id="3.30.1950.10">
    <property type="entry name" value="wza like domain"/>
    <property type="match status" value="1"/>
</dbReference>
<accession>A0A840C6K6</accession>
<name>A0A840C6K6_9RHOB</name>